<feature type="active site" description="Nucleophile" evidence="8">
    <location>
        <position position="193"/>
    </location>
</feature>
<dbReference type="InterPro" id="IPR000073">
    <property type="entry name" value="AB_hydrolase_1"/>
</dbReference>
<gene>
    <name evidence="12 13" type="primary">LOC117646914</name>
</gene>
<dbReference type="InterPro" id="IPR025483">
    <property type="entry name" value="Lipase_euk"/>
</dbReference>
<feature type="active site" description="Charge relay system" evidence="8">
    <location>
        <position position="363"/>
    </location>
</feature>
<feature type="signal peptide" evidence="9">
    <location>
        <begin position="1"/>
        <end position="23"/>
    </location>
</feature>
<dbReference type="Pfam" id="PF00561">
    <property type="entry name" value="Abhydrolase_1"/>
    <property type="match status" value="1"/>
</dbReference>
<accession>A0A6P8ZAH7</accession>
<dbReference type="PANTHER" id="PTHR11005">
    <property type="entry name" value="LYSOSOMAL ACID LIPASE-RELATED"/>
    <property type="match status" value="1"/>
</dbReference>
<feature type="chain" id="PRO_5044654873" description="Lipase" evidence="9">
    <location>
        <begin position="24"/>
        <end position="425"/>
    </location>
</feature>
<keyword evidence="6" id="KW-0325">Glycoprotein</keyword>
<dbReference type="RefSeq" id="XP_034244152.1">
    <property type="nucleotide sequence ID" value="XM_034388261.1"/>
</dbReference>
<evidence type="ECO:0000256" key="8">
    <source>
        <dbReference type="PIRSR" id="PIRSR000862-1"/>
    </source>
</evidence>
<evidence type="ECO:0000256" key="6">
    <source>
        <dbReference type="ARBA" id="ARBA00023180"/>
    </source>
</evidence>
<evidence type="ECO:0000256" key="1">
    <source>
        <dbReference type="ARBA" id="ARBA00010701"/>
    </source>
</evidence>
<dbReference type="Gene3D" id="3.40.50.1820">
    <property type="entry name" value="alpha/beta hydrolase"/>
    <property type="match status" value="1"/>
</dbReference>
<evidence type="ECO:0000313" key="13">
    <source>
        <dbReference type="RefSeq" id="XP_034244153.1"/>
    </source>
</evidence>
<keyword evidence="4 7" id="KW-0442">Lipid degradation</keyword>
<reference evidence="12 13" key="1">
    <citation type="submission" date="2025-04" db="UniProtKB">
        <authorList>
            <consortium name="RefSeq"/>
        </authorList>
    </citation>
    <scope>IDENTIFICATION</scope>
    <source>
        <tissue evidence="12 13">Total insect</tissue>
    </source>
</reference>
<keyword evidence="11" id="KW-1185">Reference proteome</keyword>
<dbReference type="SUPFAM" id="SSF53474">
    <property type="entry name" value="alpha/beta-Hydrolases"/>
    <property type="match status" value="1"/>
</dbReference>
<dbReference type="FunFam" id="3.40.50.1820:FF:000057">
    <property type="entry name" value="Lipase"/>
    <property type="match status" value="1"/>
</dbReference>
<evidence type="ECO:0000256" key="9">
    <source>
        <dbReference type="SAM" id="SignalP"/>
    </source>
</evidence>
<evidence type="ECO:0000256" key="3">
    <source>
        <dbReference type="ARBA" id="ARBA00022801"/>
    </source>
</evidence>
<evidence type="ECO:0000256" key="7">
    <source>
        <dbReference type="PIRNR" id="PIRNR000862"/>
    </source>
</evidence>
<dbReference type="OrthoDB" id="9974421at2759"/>
<organism evidence="12">
    <name type="scientific">Thrips palmi</name>
    <name type="common">Melon thrips</name>
    <dbReference type="NCBI Taxonomy" id="161013"/>
    <lineage>
        <taxon>Eukaryota</taxon>
        <taxon>Metazoa</taxon>
        <taxon>Ecdysozoa</taxon>
        <taxon>Arthropoda</taxon>
        <taxon>Hexapoda</taxon>
        <taxon>Insecta</taxon>
        <taxon>Pterygota</taxon>
        <taxon>Neoptera</taxon>
        <taxon>Paraneoptera</taxon>
        <taxon>Thysanoptera</taxon>
        <taxon>Terebrantia</taxon>
        <taxon>Thripoidea</taxon>
        <taxon>Thripidae</taxon>
        <taxon>Thrips</taxon>
    </lineage>
</organism>
<keyword evidence="2 9" id="KW-0732">Signal</keyword>
<dbReference type="PIRSF" id="PIRSF000862">
    <property type="entry name" value="Steryl_ester_lip"/>
    <property type="match status" value="1"/>
</dbReference>
<evidence type="ECO:0000256" key="5">
    <source>
        <dbReference type="ARBA" id="ARBA00023098"/>
    </source>
</evidence>
<evidence type="ECO:0000313" key="12">
    <source>
        <dbReference type="RefSeq" id="XP_034244152.1"/>
    </source>
</evidence>
<name>A0A6P8ZAH7_THRPL</name>
<evidence type="ECO:0000256" key="4">
    <source>
        <dbReference type="ARBA" id="ARBA00022963"/>
    </source>
</evidence>
<evidence type="ECO:0000256" key="2">
    <source>
        <dbReference type="ARBA" id="ARBA00022729"/>
    </source>
</evidence>
<keyword evidence="3 7" id="KW-0378">Hydrolase</keyword>
<feature type="domain" description="AB hydrolase-1" evidence="10">
    <location>
        <begin position="100"/>
        <end position="399"/>
    </location>
</feature>
<protein>
    <recommendedName>
        <fullName evidence="7">Lipase</fullName>
    </recommendedName>
</protein>
<dbReference type="GeneID" id="117646914"/>
<dbReference type="KEGG" id="tpal:117646914"/>
<sequence length="425" mass="47620">MARISVLLLLFGACALCPSTANGQAMAPILSLLFNSLQQQVKIARQRQGVDFIVPEPPPNLLEQCRLARLQSCETHFVQTSDGYILELHHIPPATAGAIPVLVLHGNFGTSDGFLMRTDQPNLATSLHEAGYDVWLGNWRGSFRSKRHVRLNSSDPAFYNFSMQDIGGIDVPTFIDFILDRTGQPSLHLISHSMGCPVTLIALSTRPEYNAKVRFAALMAPVIWPRNTLQVLATLLFDVFSNELRAFMNLTKLWNLIPRSAFFHNLGDLMCRDNSPLIETCWWGFELIFGKSHPSQRMKEFIPSVLATHPAGSTFNIQTQYAVFSITGRFRPLGKGIRDPQPPPDYNLTAITTPVGLYYGATDATMAVKDMVRLERALPVLEDSYLVPLKHFSHFDFLTATDGRSVLYDRIIQKMKTADYRTTYA</sequence>
<proteinExistence type="inferred from homology"/>
<dbReference type="GO" id="GO:0016042">
    <property type="term" value="P:lipid catabolic process"/>
    <property type="evidence" value="ECO:0007669"/>
    <property type="project" value="UniProtKB-KW"/>
</dbReference>
<dbReference type="AlphaFoldDB" id="A0A6P8ZAH7"/>
<comment type="similarity">
    <text evidence="1 7">Belongs to the AB hydrolase superfamily. Lipase family.</text>
</comment>
<feature type="active site" description="Charge relay system" evidence="8">
    <location>
        <position position="394"/>
    </location>
</feature>
<dbReference type="Proteomes" id="UP000515158">
    <property type="component" value="Unplaced"/>
</dbReference>
<dbReference type="GO" id="GO:0016788">
    <property type="term" value="F:hydrolase activity, acting on ester bonds"/>
    <property type="evidence" value="ECO:0007669"/>
    <property type="project" value="InterPro"/>
</dbReference>
<dbReference type="RefSeq" id="XP_034244153.1">
    <property type="nucleotide sequence ID" value="XM_034388262.1"/>
</dbReference>
<keyword evidence="5" id="KW-0443">Lipid metabolism</keyword>
<evidence type="ECO:0000313" key="11">
    <source>
        <dbReference type="Proteomes" id="UP000515158"/>
    </source>
</evidence>
<evidence type="ECO:0000259" key="10">
    <source>
        <dbReference type="Pfam" id="PF00561"/>
    </source>
</evidence>
<dbReference type="InterPro" id="IPR029058">
    <property type="entry name" value="AB_hydrolase_fold"/>
</dbReference>